<accession>A0A7N9CHJ1</accession>
<proteinExistence type="predicted"/>
<dbReference type="Ensembl" id="ENSMFAT00000082723.1">
    <property type="protein sequence ID" value="ENSMFAP00000050506.1"/>
    <property type="gene ID" value="ENSMFAG00000063180.1"/>
</dbReference>
<dbReference type="GeneTree" id="ENSGT00940000163505"/>
<sequence>MTPKKKLFDFIYQCLLEVKEDDRGLYASLVKITRLFWLQVVAKLLAHPHLFFFFFETESALSPRLECSGQISAHCKLRLLGLRHSPASASRVAGTTAPATSPPASFFVFFSRDGVSPC</sequence>
<keyword evidence="2" id="KW-1185">Reference proteome</keyword>
<evidence type="ECO:0000313" key="1">
    <source>
        <dbReference type="Ensembl" id="ENSMFAP00000050506.1"/>
    </source>
</evidence>
<reference evidence="1" key="2">
    <citation type="submission" date="2025-08" db="UniProtKB">
        <authorList>
            <consortium name="Ensembl"/>
        </authorList>
    </citation>
    <scope>IDENTIFICATION</scope>
</reference>
<name>A0A7N9CHJ1_MACFA</name>
<evidence type="ECO:0000313" key="2">
    <source>
        <dbReference type="Proteomes" id="UP000233100"/>
    </source>
</evidence>
<organism evidence="1 2">
    <name type="scientific">Macaca fascicularis</name>
    <name type="common">Crab-eating macaque</name>
    <name type="synonym">Cynomolgus monkey</name>
    <dbReference type="NCBI Taxonomy" id="9541"/>
    <lineage>
        <taxon>Eukaryota</taxon>
        <taxon>Metazoa</taxon>
        <taxon>Chordata</taxon>
        <taxon>Craniata</taxon>
        <taxon>Vertebrata</taxon>
        <taxon>Euteleostomi</taxon>
        <taxon>Mammalia</taxon>
        <taxon>Eutheria</taxon>
        <taxon>Euarchontoglires</taxon>
        <taxon>Primates</taxon>
        <taxon>Haplorrhini</taxon>
        <taxon>Catarrhini</taxon>
        <taxon>Cercopithecidae</taxon>
        <taxon>Cercopithecinae</taxon>
        <taxon>Macaca</taxon>
    </lineage>
</organism>
<dbReference type="PANTHER" id="PTHR12138:SF75">
    <property type="entry name" value="SECRETED PROTEIN"/>
    <property type="match status" value="1"/>
</dbReference>
<protein>
    <submittedName>
        <fullName evidence="1">Uncharacterized protein</fullName>
    </submittedName>
</protein>
<dbReference type="Proteomes" id="UP000233100">
    <property type="component" value="Chromosome 11"/>
</dbReference>
<dbReference type="PANTHER" id="PTHR12138">
    <property type="entry name" value="PRIMATE-EXPANDED PROTEIN FAMILY"/>
    <property type="match status" value="1"/>
</dbReference>
<reference evidence="1 2" key="1">
    <citation type="submission" date="2013-03" db="EMBL/GenBank/DDBJ databases">
        <authorList>
            <person name="Warren W."/>
            <person name="Wilson R.K."/>
        </authorList>
    </citation>
    <scope>NUCLEOTIDE SEQUENCE</scope>
</reference>
<reference evidence="1" key="3">
    <citation type="submission" date="2025-09" db="UniProtKB">
        <authorList>
            <consortium name="Ensembl"/>
        </authorList>
    </citation>
    <scope>IDENTIFICATION</scope>
</reference>
<dbReference type="AlphaFoldDB" id="A0A7N9CHJ1"/>